<evidence type="ECO:0000256" key="1">
    <source>
        <dbReference type="SAM" id="MobiDB-lite"/>
    </source>
</evidence>
<organism evidence="2">
    <name type="scientific">Cucumis melo</name>
    <name type="common">Muskmelon</name>
    <dbReference type="NCBI Taxonomy" id="3656"/>
    <lineage>
        <taxon>Eukaryota</taxon>
        <taxon>Viridiplantae</taxon>
        <taxon>Streptophyta</taxon>
        <taxon>Embryophyta</taxon>
        <taxon>Tracheophyta</taxon>
        <taxon>Spermatophyta</taxon>
        <taxon>Magnoliopsida</taxon>
        <taxon>eudicotyledons</taxon>
        <taxon>Gunneridae</taxon>
        <taxon>Pentapetalae</taxon>
        <taxon>rosids</taxon>
        <taxon>fabids</taxon>
        <taxon>Cucurbitales</taxon>
        <taxon>Cucurbitaceae</taxon>
        <taxon>Benincaseae</taxon>
        <taxon>Cucumis</taxon>
    </lineage>
</organism>
<sequence>MKGREELQSKVDKVALSTEKRKRKGKEKISKEFYEEVEKEVEELSPLEDEVPKPMKKRKFIMKKKALREQFRKRREEKERSKIEKDKGKLMKAGWMSSSLQRE</sequence>
<evidence type="ECO:0000313" key="2">
    <source>
        <dbReference type="EnsemblPlants" id="MELO3C023122.2.1"/>
    </source>
</evidence>
<accession>A0A9I9DSH5</accession>
<evidence type="ECO:0008006" key="3">
    <source>
        <dbReference type="Google" id="ProtNLM"/>
    </source>
</evidence>
<dbReference type="Gramene" id="MELO3C023122.2.1">
    <property type="protein sequence ID" value="MELO3C023122.2.1"/>
    <property type="gene ID" value="MELO3C023122.2"/>
</dbReference>
<protein>
    <recommendedName>
        <fullName evidence="3">Protein MNN4-like</fullName>
    </recommendedName>
</protein>
<feature type="compositionally biased region" description="Basic and acidic residues" evidence="1">
    <location>
        <begin position="1"/>
        <end position="13"/>
    </location>
</feature>
<proteinExistence type="predicted"/>
<feature type="region of interest" description="Disordered" evidence="1">
    <location>
        <begin position="71"/>
        <end position="103"/>
    </location>
</feature>
<feature type="region of interest" description="Disordered" evidence="1">
    <location>
        <begin position="1"/>
        <end position="28"/>
    </location>
</feature>
<feature type="compositionally biased region" description="Basic and acidic residues" evidence="1">
    <location>
        <begin position="71"/>
        <end position="89"/>
    </location>
</feature>
<dbReference type="AlphaFoldDB" id="A0A9I9DSH5"/>
<dbReference type="EnsemblPlants" id="MELO3C023122.2.1">
    <property type="protein sequence ID" value="MELO3C023122.2.1"/>
    <property type="gene ID" value="MELO3C023122.2"/>
</dbReference>
<name>A0A9I9DSH5_CUCME</name>
<reference evidence="2" key="1">
    <citation type="submission" date="2023-03" db="UniProtKB">
        <authorList>
            <consortium name="EnsemblPlants"/>
        </authorList>
    </citation>
    <scope>IDENTIFICATION</scope>
</reference>